<feature type="transmembrane region" description="Helical" evidence="8">
    <location>
        <begin position="182"/>
        <end position="213"/>
    </location>
</feature>
<evidence type="ECO:0000256" key="3">
    <source>
        <dbReference type="ARBA" id="ARBA00022448"/>
    </source>
</evidence>
<dbReference type="RefSeq" id="WP_155354420.1">
    <property type="nucleotide sequence ID" value="NZ_BAAAHL010000060.1"/>
</dbReference>
<feature type="transmembrane region" description="Helical" evidence="8">
    <location>
        <begin position="149"/>
        <end position="170"/>
    </location>
</feature>
<evidence type="ECO:0000256" key="2">
    <source>
        <dbReference type="ARBA" id="ARBA00007935"/>
    </source>
</evidence>
<proteinExistence type="inferred from homology"/>
<dbReference type="PANTHER" id="PTHR30472">
    <property type="entry name" value="FERRIC ENTEROBACTIN TRANSPORT SYSTEM PERMEASE PROTEIN"/>
    <property type="match status" value="1"/>
</dbReference>
<evidence type="ECO:0000256" key="5">
    <source>
        <dbReference type="ARBA" id="ARBA00022692"/>
    </source>
</evidence>
<dbReference type="GO" id="GO:0022857">
    <property type="term" value="F:transmembrane transporter activity"/>
    <property type="evidence" value="ECO:0007669"/>
    <property type="project" value="InterPro"/>
</dbReference>
<dbReference type="Pfam" id="PF01032">
    <property type="entry name" value="FecCD"/>
    <property type="match status" value="1"/>
</dbReference>
<keyword evidence="10" id="KW-1185">Reference proteome</keyword>
<comment type="caution">
    <text evidence="9">The sequence shown here is derived from an EMBL/GenBank/DDBJ whole genome shotgun (WGS) entry which is preliminary data.</text>
</comment>
<keyword evidence="3" id="KW-0813">Transport</keyword>
<keyword evidence="5 8" id="KW-0812">Transmembrane</keyword>
<dbReference type="OrthoDB" id="4455417at2"/>
<gene>
    <name evidence="9" type="ORF">Amac_024230</name>
</gene>
<feature type="transmembrane region" description="Helical" evidence="8">
    <location>
        <begin position="308"/>
        <end position="328"/>
    </location>
</feature>
<comment type="similarity">
    <text evidence="2">Belongs to the binding-protein-dependent transport system permease family. FecCD subfamily.</text>
</comment>
<dbReference type="Proteomes" id="UP000331127">
    <property type="component" value="Unassembled WGS sequence"/>
</dbReference>
<evidence type="ECO:0000256" key="7">
    <source>
        <dbReference type="ARBA" id="ARBA00023136"/>
    </source>
</evidence>
<comment type="subcellular location">
    <subcellularLocation>
        <location evidence="1">Cell membrane</location>
        <topology evidence="1">Multi-pass membrane protein</topology>
    </subcellularLocation>
</comment>
<dbReference type="CDD" id="cd06550">
    <property type="entry name" value="TM_ABC_iron-siderophores_like"/>
    <property type="match status" value="1"/>
</dbReference>
<keyword evidence="4" id="KW-1003">Cell membrane</keyword>
<dbReference type="AlphaFoldDB" id="A0A5M3WI63"/>
<evidence type="ECO:0000256" key="6">
    <source>
        <dbReference type="ARBA" id="ARBA00022989"/>
    </source>
</evidence>
<keyword evidence="6 8" id="KW-1133">Transmembrane helix</keyword>
<organism evidence="9 10">
    <name type="scientific">Acrocarpospora macrocephala</name>
    <dbReference type="NCBI Taxonomy" id="150177"/>
    <lineage>
        <taxon>Bacteria</taxon>
        <taxon>Bacillati</taxon>
        <taxon>Actinomycetota</taxon>
        <taxon>Actinomycetes</taxon>
        <taxon>Streptosporangiales</taxon>
        <taxon>Streptosporangiaceae</taxon>
        <taxon>Acrocarpospora</taxon>
    </lineage>
</organism>
<keyword evidence="7 8" id="KW-0472">Membrane</keyword>
<evidence type="ECO:0000256" key="8">
    <source>
        <dbReference type="SAM" id="Phobius"/>
    </source>
</evidence>
<accession>A0A5M3WI63</accession>
<reference evidence="9 10" key="1">
    <citation type="submission" date="2019-10" db="EMBL/GenBank/DDBJ databases">
        <title>Whole genome shotgun sequence of Acrocarpospora macrocephala NBRC 16266.</title>
        <authorList>
            <person name="Ichikawa N."/>
            <person name="Kimura A."/>
            <person name="Kitahashi Y."/>
            <person name="Komaki H."/>
            <person name="Oguchi A."/>
        </authorList>
    </citation>
    <scope>NUCLEOTIDE SEQUENCE [LARGE SCALE GENOMIC DNA]</scope>
    <source>
        <strain evidence="9 10">NBRC 16266</strain>
    </source>
</reference>
<dbReference type="GO" id="GO:0033214">
    <property type="term" value="P:siderophore-iron import into cell"/>
    <property type="evidence" value="ECO:0007669"/>
    <property type="project" value="TreeGrafter"/>
</dbReference>
<sequence length="338" mass="34351">MNPVHTARRNLRHRTIVVNSALAVSLVTAAFVSLASGAYARSPIEVLAVLMGQGDTMDRFVIVDLRLPRLLVALIVGVAFAVAGALFQTVLRNPLASPDIIGISGGASAAAVFAIIGLGLTGPAVSVAALLGAAVVAACVYLLASSSGYRFVLIGIGFAFIANSVIGYLLTRGKVEKAQTALVWMVGSLGGASATDVLLLAVTVAPLLVLVAANAPRLRILQLGNETASSLGVNPERTTLATVVLASALIAVATAVVGPIAFLAFVSAPIARRLARTGSLALGTSALVGAVIVLVADFVAQHVLPETVQAPVGVVTGLLGGCYLIRLLSSPDRLSRRS</sequence>
<feature type="transmembrane region" description="Helical" evidence="8">
    <location>
        <begin position="70"/>
        <end position="91"/>
    </location>
</feature>
<dbReference type="EMBL" id="BLAE01000012">
    <property type="protein sequence ID" value="GES08827.1"/>
    <property type="molecule type" value="Genomic_DNA"/>
</dbReference>
<evidence type="ECO:0000256" key="1">
    <source>
        <dbReference type="ARBA" id="ARBA00004651"/>
    </source>
</evidence>
<dbReference type="GO" id="GO:0005886">
    <property type="term" value="C:plasma membrane"/>
    <property type="evidence" value="ECO:0007669"/>
    <property type="project" value="UniProtKB-SubCell"/>
</dbReference>
<feature type="transmembrane region" description="Helical" evidence="8">
    <location>
        <begin position="112"/>
        <end position="143"/>
    </location>
</feature>
<protein>
    <submittedName>
        <fullName evidence="9">ABC transporter permease</fullName>
    </submittedName>
</protein>
<evidence type="ECO:0000313" key="9">
    <source>
        <dbReference type="EMBL" id="GES08827.1"/>
    </source>
</evidence>
<name>A0A5M3WI63_9ACTN</name>
<dbReference type="PANTHER" id="PTHR30472:SF24">
    <property type="entry name" value="FERRIC ENTEROBACTIN TRANSPORT SYSTEM PERMEASE PROTEIN FEPG"/>
    <property type="match status" value="1"/>
</dbReference>
<feature type="transmembrane region" description="Helical" evidence="8">
    <location>
        <begin position="278"/>
        <end position="296"/>
    </location>
</feature>
<dbReference type="SUPFAM" id="SSF81345">
    <property type="entry name" value="ABC transporter involved in vitamin B12 uptake, BtuC"/>
    <property type="match status" value="1"/>
</dbReference>
<evidence type="ECO:0000256" key="4">
    <source>
        <dbReference type="ARBA" id="ARBA00022475"/>
    </source>
</evidence>
<dbReference type="InterPro" id="IPR000522">
    <property type="entry name" value="ABC_transptr_permease_BtuC"/>
</dbReference>
<dbReference type="InterPro" id="IPR037294">
    <property type="entry name" value="ABC_BtuC-like"/>
</dbReference>
<evidence type="ECO:0000313" key="10">
    <source>
        <dbReference type="Proteomes" id="UP000331127"/>
    </source>
</evidence>
<feature type="transmembrane region" description="Helical" evidence="8">
    <location>
        <begin position="240"/>
        <end position="266"/>
    </location>
</feature>
<dbReference type="Gene3D" id="1.10.3470.10">
    <property type="entry name" value="ABC transporter involved in vitamin B12 uptake, BtuC"/>
    <property type="match status" value="1"/>
</dbReference>